<dbReference type="InterPro" id="IPR011644">
    <property type="entry name" value="Heme_NO-bd"/>
</dbReference>
<evidence type="ECO:0000313" key="7">
    <source>
        <dbReference type="EMBL" id="GAX73385.1"/>
    </source>
</evidence>
<keyword evidence="8" id="KW-1185">Reference proteome</keyword>
<dbReference type="GO" id="GO:0020037">
    <property type="term" value="F:heme binding"/>
    <property type="evidence" value="ECO:0007669"/>
    <property type="project" value="InterPro"/>
</dbReference>
<dbReference type="Proteomes" id="UP000232323">
    <property type="component" value="Unassembled WGS sequence"/>
</dbReference>
<dbReference type="Gene3D" id="3.30.450.260">
    <property type="entry name" value="Haem NO binding associated domain"/>
    <property type="match status" value="1"/>
</dbReference>
<dbReference type="OrthoDB" id="541199at2759"/>
<dbReference type="AlphaFoldDB" id="A0A250WRB4"/>
<evidence type="ECO:0000256" key="1">
    <source>
        <dbReference type="ARBA" id="ARBA00022723"/>
    </source>
</evidence>
<dbReference type="InterPro" id="IPR023174">
    <property type="entry name" value="PDEase_CS"/>
</dbReference>
<evidence type="ECO:0000256" key="5">
    <source>
        <dbReference type="RuleBase" id="RU363067"/>
    </source>
</evidence>
<accession>A0A250WRB4</accession>
<dbReference type="GO" id="GO:0004114">
    <property type="term" value="F:3',5'-cyclic-nucleotide phosphodiesterase activity"/>
    <property type="evidence" value="ECO:0007669"/>
    <property type="project" value="InterPro"/>
</dbReference>
<keyword evidence="1 5" id="KW-0479">Metal-binding</keyword>
<organism evidence="7 8">
    <name type="scientific">Chlamydomonas eustigma</name>
    <dbReference type="NCBI Taxonomy" id="1157962"/>
    <lineage>
        <taxon>Eukaryota</taxon>
        <taxon>Viridiplantae</taxon>
        <taxon>Chlorophyta</taxon>
        <taxon>core chlorophytes</taxon>
        <taxon>Chlorophyceae</taxon>
        <taxon>CS clade</taxon>
        <taxon>Chlamydomonadales</taxon>
        <taxon>Chlamydomonadaceae</taxon>
        <taxon>Chlamydomonas</taxon>
    </lineage>
</organism>
<evidence type="ECO:0000256" key="3">
    <source>
        <dbReference type="ARBA" id="ARBA00022801"/>
    </source>
</evidence>
<keyword evidence="2" id="KW-0547">Nucleotide-binding</keyword>
<dbReference type="GO" id="GO:0007165">
    <property type="term" value="P:signal transduction"/>
    <property type="evidence" value="ECO:0007669"/>
    <property type="project" value="InterPro"/>
</dbReference>
<keyword evidence="3 5" id="KW-0378">Hydrolase</keyword>
<feature type="domain" description="PDEase" evidence="6">
    <location>
        <begin position="672"/>
        <end position="1034"/>
    </location>
</feature>
<dbReference type="Pfam" id="PF07701">
    <property type="entry name" value="HNOBA"/>
    <property type="match status" value="2"/>
</dbReference>
<dbReference type="Pfam" id="PF07700">
    <property type="entry name" value="HNOB"/>
    <property type="match status" value="1"/>
</dbReference>
<keyword evidence="4" id="KW-0141">cGMP biosynthesis</keyword>
<dbReference type="InterPro" id="IPR011645">
    <property type="entry name" value="HNOB_dom_associated"/>
</dbReference>
<dbReference type="GO" id="GO:0046872">
    <property type="term" value="F:metal ion binding"/>
    <property type="evidence" value="ECO:0007669"/>
    <property type="project" value="UniProtKB-KW"/>
</dbReference>
<dbReference type="EMBL" id="BEGY01000003">
    <property type="protein sequence ID" value="GAX73385.1"/>
    <property type="molecule type" value="Genomic_DNA"/>
</dbReference>
<dbReference type="InterPro" id="IPR036971">
    <property type="entry name" value="PDEase_catalytic_dom_sf"/>
</dbReference>
<dbReference type="Gene3D" id="3.90.1520.10">
    <property type="entry name" value="H-NOX domain"/>
    <property type="match status" value="1"/>
</dbReference>
<dbReference type="PROSITE" id="PS00126">
    <property type="entry name" value="PDEASE_I_1"/>
    <property type="match status" value="1"/>
</dbReference>
<dbReference type="GO" id="GO:0004383">
    <property type="term" value="F:guanylate cyclase activity"/>
    <property type="evidence" value="ECO:0007669"/>
    <property type="project" value="InterPro"/>
</dbReference>
<evidence type="ECO:0000256" key="4">
    <source>
        <dbReference type="ARBA" id="ARBA00023293"/>
    </source>
</evidence>
<dbReference type="Gene3D" id="1.10.1300.10">
    <property type="entry name" value="3'5'-cyclic nucleotide phosphodiesterase, catalytic domain"/>
    <property type="match status" value="1"/>
</dbReference>
<dbReference type="InterPro" id="IPR024096">
    <property type="entry name" value="NO_sig/Golgi_transp_ligand-bd"/>
</dbReference>
<evidence type="ECO:0000256" key="2">
    <source>
        <dbReference type="ARBA" id="ARBA00022741"/>
    </source>
</evidence>
<comment type="caution">
    <text evidence="7">The sequence shown here is derived from an EMBL/GenBank/DDBJ whole genome shotgun (WGS) entry which is preliminary data.</text>
</comment>
<dbReference type="SUPFAM" id="SSF109604">
    <property type="entry name" value="HD-domain/PDEase-like"/>
    <property type="match status" value="1"/>
</dbReference>
<dbReference type="Pfam" id="PF00233">
    <property type="entry name" value="PDEase_I"/>
    <property type="match status" value="1"/>
</dbReference>
<evidence type="ECO:0000259" key="6">
    <source>
        <dbReference type="PROSITE" id="PS51845"/>
    </source>
</evidence>
<dbReference type="InterPro" id="IPR002073">
    <property type="entry name" value="PDEase_catalytic_dom"/>
</dbReference>
<dbReference type="PROSITE" id="PS51845">
    <property type="entry name" value="PDEASE_I_2"/>
    <property type="match status" value="1"/>
</dbReference>
<dbReference type="InterPro" id="IPR038158">
    <property type="entry name" value="H-NOX_domain_sf"/>
</dbReference>
<proteinExistence type="inferred from homology"/>
<protein>
    <recommendedName>
        <fullName evidence="5">Phosphodiesterase</fullName>
        <ecNumber evidence="5">3.1.4.-</ecNumber>
    </recommendedName>
</protein>
<comment type="similarity">
    <text evidence="5">Belongs to the cyclic nucleotide phosphodiesterase family.</text>
</comment>
<evidence type="ECO:0000313" key="8">
    <source>
        <dbReference type="Proteomes" id="UP000232323"/>
    </source>
</evidence>
<dbReference type="GO" id="GO:0000166">
    <property type="term" value="F:nucleotide binding"/>
    <property type="evidence" value="ECO:0007669"/>
    <property type="project" value="UniProtKB-KW"/>
</dbReference>
<gene>
    <name evidence="7" type="ORF">CEUSTIGMA_g838.t1</name>
</gene>
<comment type="cofactor">
    <cofactor evidence="5">
        <name>a divalent metal cation</name>
        <dbReference type="ChEBI" id="CHEBI:60240"/>
    </cofactor>
    <text evidence="5">Binds 2 divalent metal cations per subunit. Site 1 may preferentially bind zinc ions, while site 2 has a preference for magnesium and/or manganese ions.</text>
</comment>
<dbReference type="InterPro" id="IPR042463">
    <property type="entry name" value="HNOB_dom_associated_sf"/>
</dbReference>
<dbReference type="EC" id="3.1.4.-" evidence="5"/>
<dbReference type="PANTHER" id="PTHR11347">
    <property type="entry name" value="CYCLIC NUCLEOTIDE PHOSPHODIESTERASE"/>
    <property type="match status" value="1"/>
</dbReference>
<sequence length="1034" mass="114712">MVAGLIQITLDDFVLATYGEAVLKEALHAAGLSYPLLEPWVSSCPYHDRLLYIMTQSVIDQVGMPPETFWNDYGRFFVKESTEMGYGKMMSCIGRDFVAFLRGLNNLHLHLSMSMTGLVPPDFRVENVTNTSAVLHYRSPRPGLGPFVVGLCQGVADTFYALSDVKFELLRSRDDGSCDHEVWLVSFEAVSQHEPESVSFPVLKADATSRDMETEPLHSHAVQGCPYHHAISVKDNISLRPHNSDGLMHDANQPNQEDVAYALLHYSPSPSLFYKLFPFHLVVDRDMRVVQAGSGLLRLMRSSGLQPGALASDHFKFKVPYAAWEFEELSNLGASCCLLRTKIGLELKGGFDQTVMPDGQPALLFTGSPRVKDLTELQSHKLFLSDIPPHDMSSDFVVMAEQRQVEANQAFLLEMSKIEFQKTALKLEKEVERSSQSMLKLRQSLEHALSIRQGHVNTTFDVDSPAEKTIKLLKKLMHGDEVDMNDVIQLHDAILSSGHDMRTPMNIASRLKAVTKGNSDVNRSLMKLLSLGSTEDQEGQPQLESLVEEVEEEVSLYESMCWSGDHSVPFSISPNVSAPVSGVVRNPKSKEHEGLMVLQDIEEGSDVSLSHGVVGLGRTASSGLLDDLEATHQRCPGTTGPRGSLDLGRTPESNKGALVMRKRALPRRRTSKNILPQDIPAHVYQLTKGAPDKVLSVLEQVHEWTFDSFKLNEVTDNRPLSTLAFSILKRHGLVQDRDYSQEVRLARFLCHIEDGYKDNPYHCRIHAADVLRNLYVILTRGGVLDKVSGNDPVDVTFLAAIISAVIHDFEHRGVNNDFLIKSADELALIYNDRAPMENHHVSASFRALQQDSLNFLKGYPSKIVNSIRRSVIDMVLSTDMKQHFNIMSMFGAKFNSGESTTAPSPGQATAGMIGDGSGITGHTHMYMSGSLDEEAKALALQMAMKCADLGHLTSSREVHKKWVCKLEEEFFLQGDKEKAASLPVSPLMDRDKEGVSTSQSGFFTVVALPLYQSFTAAFPSCKQILLCAMDNFNM</sequence>
<reference evidence="7 8" key="1">
    <citation type="submission" date="2017-08" db="EMBL/GenBank/DDBJ databases">
        <title>Acidophilic green algal genome provides insights into adaptation to an acidic environment.</title>
        <authorList>
            <person name="Hirooka S."/>
            <person name="Hirose Y."/>
            <person name="Kanesaki Y."/>
            <person name="Higuchi S."/>
            <person name="Fujiwara T."/>
            <person name="Onuma R."/>
            <person name="Era A."/>
            <person name="Ohbayashi R."/>
            <person name="Uzuka A."/>
            <person name="Nozaki H."/>
            <person name="Yoshikawa H."/>
            <person name="Miyagishima S.Y."/>
        </authorList>
    </citation>
    <scope>NUCLEOTIDE SEQUENCE [LARGE SCALE GENOMIC DNA]</scope>
    <source>
        <strain evidence="7 8">NIES-2499</strain>
    </source>
</reference>
<name>A0A250WRB4_9CHLO</name>
<dbReference type="SUPFAM" id="SSF111126">
    <property type="entry name" value="Ligand-binding domain in the NO signalling and Golgi transport"/>
    <property type="match status" value="1"/>
</dbReference>